<dbReference type="Pfam" id="PF03932">
    <property type="entry name" value="CutC"/>
    <property type="match status" value="1"/>
</dbReference>
<name>A0A8J6HIK3_TENMO</name>
<evidence type="ECO:0000313" key="5">
    <source>
        <dbReference type="EMBL" id="KAH0815506.1"/>
    </source>
</evidence>
<comment type="similarity">
    <text evidence="1">Belongs to the CutC family.</text>
</comment>
<sequence length="505" mass="57835">MNERDILGSQLVRRNDEIALLHEKIEILQTTLQRGESQYAQRLEDIRLLKIEIKRLRQEKILMSKTISNSIDLKQEVFHLERDMMKWRLKCRALEEELQNPMNIHRWRKLEGSDPELLDVLQKIQILQKRLIKQSSEAIERERQLKEAEKLYLSLKQVLAKQPGPGLREELTKTQQALKNRGDQLKCMVSELNMAELQAKEYKSDLQRVTDELNELKKKYIAEKRAQKIQKLAYESSRDANQYHNKQNGAQVKYTGGGFRMKMTKSLEVCVDSYESAVAAITGGATRLELCSSLVDGGLTPTPGLLLQVLEYSKKVPIFCMLRCRPGNFVYTSEEIEVMKKDAMILQKYGANGFVFGALNANDEVDMKQCREIIMACFPHPVTFHRAFDVCKRPTIEIEVIIDLGFKRVLTSGQQTTAQLGVKLIKNLMEQVGERICIMAGGGITKQNLAFIMEHTEAKEYHGSFKKVKEAADKEKKGEVDVGNEKIYVTDQDCVAEIVHILKTV</sequence>
<proteinExistence type="inferred from homology"/>
<dbReference type="PANTHER" id="PTHR12598:SF0">
    <property type="entry name" value="COPPER HOMEOSTASIS PROTEIN CUTC HOMOLOG"/>
    <property type="match status" value="1"/>
</dbReference>
<evidence type="ECO:0000256" key="1">
    <source>
        <dbReference type="ARBA" id="ARBA00007768"/>
    </source>
</evidence>
<dbReference type="InterPro" id="IPR005627">
    <property type="entry name" value="CutC-like"/>
</dbReference>
<dbReference type="Gene3D" id="3.20.20.380">
    <property type="entry name" value="Copper homeostasis (CutC) domain"/>
    <property type="match status" value="1"/>
</dbReference>
<dbReference type="HAMAP" id="MF_00795">
    <property type="entry name" value="CutC"/>
    <property type="match status" value="1"/>
</dbReference>
<keyword evidence="3" id="KW-0175">Coiled coil</keyword>
<dbReference type="EMBL" id="JABDTM020023005">
    <property type="protein sequence ID" value="KAH0815506.1"/>
    <property type="molecule type" value="Genomic_DNA"/>
</dbReference>
<organism evidence="5 6">
    <name type="scientific">Tenebrio molitor</name>
    <name type="common">Yellow mealworm beetle</name>
    <dbReference type="NCBI Taxonomy" id="7067"/>
    <lineage>
        <taxon>Eukaryota</taxon>
        <taxon>Metazoa</taxon>
        <taxon>Ecdysozoa</taxon>
        <taxon>Arthropoda</taxon>
        <taxon>Hexapoda</taxon>
        <taxon>Insecta</taxon>
        <taxon>Pterygota</taxon>
        <taxon>Neoptera</taxon>
        <taxon>Endopterygota</taxon>
        <taxon>Coleoptera</taxon>
        <taxon>Polyphaga</taxon>
        <taxon>Cucujiformia</taxon>
        <taxon>Tenebrionidae</taxon>
        <taxon>Tenebrio</taxon>
    </lineage>
</organism>
<reference evidence="5" key="2">
    <citation type="submission" date="2021-08" db="EMBL/GenBank/DDBJ databases">
        <authorList>
            <person name="Eriksson T."/>
        </authorList>
    </citation>
    <scope>NUCLEOTIDE SEQUENCE</scope>
    <source>
        <strain evidence="5">Stoneville</strain>
        <tissue evidence="5">Whole head</tissue>
    </source>
</reference>
<dbReference type="InterPro" id="IPR049270">
    <property type="entry name" value="CFAP58_CC"/>
</dbReference>
<protein>
    <recommendedName>
        <fullName evidence="2">Copper homeostasis protein cutC homolog</fullName>
    </recommendedName>
</protein>
<evidence type="ECO:0000259" key="4">
    <source>
        <dbReference type="Pfam" id="PF21771"/>
    </source>
</evidence>
<dbReference type="InterPro" id="IPR036822">
    <property type="entry name" value="CutC-like_dom_sf"/>
</dbReference>
<dbReference type="Proteomes" id="UP000719412">
    <property type="component" value="Unassembled WGS sequence"/>
</dbReference>
<feature type="domain" description="Cilia- and flagella-associated protein 58 central coiled coil" evidence="4">
    <location>
        <begin position="2"/>
        <end position="63"/>
    </location>
</feature>
<feature type="coiled-coil region" evidence="3">
    <location>
        <begin position="185"/>
        <end position="226"/>
    </location>
</feature>
<comment type="caution">
    <text evidence="5">The sequence shown here is derived from an EMBL/GenBank/DDBJ whole genome shotgun (WGS) entry which is preliminary data.</text>
</comment>
<accession>A0A8J6HIK3</accession>
<gene>
    <name evidence="5" type="ORF">GEV33_007285</name>
</gene>
<dbReference type="GO" id="GO:0005507">
    <property type="term" value="F:copper ion binding"/>
    <property type="evidence" value="ECO:0007669"/>
    <property type="project" value="TreeGrafter"/>
</dbReference>
<dbReference type="SUPFAM" id="SSF110395">
    <property type="entry name" value="CutC-like"/>
    <property type="match status" value="1"/>
</dbReference>
<dbReference type="PANTHER" id="PTHR12598">
    <property type="entry name" value="COPPER HOMEOSTASIS PROTEIN CUTC"/>
    <property type="match status" value="1"/>
</dbReference>
<feature type="coiled-coil region" evidence="3">
    <location>
        <begin position="39"/>
        <end position="97"/>
    </location>
</feature>
<keyword evidence="6" id="KW-1185">Reference proteome</keyword>
<dbReference type="FunFam" id="3.20.20.380:FF:000001">
    <property type="entry name" value="Copper homeostasis protein CutC"/>
    <property type="match status" value="1"/>
</dbReference>
<evidence type="ECO:0000256" key="3">
    <source>
        <dbReference type="SAM" id="Coils"/>
    </source>
</evidence>
<evidence type="ECO:0000313" key="6">
    <source>
        <dbReference type="Proteomes" id="UP000719412"/>
    </source>
</evidence>
<evidence type="ECO:0000256" key="2">
    <source>
        <dbReference type="ARBA" id="ARBA00019014"/>
    </source>
</evidence>
<reference evidence="5" key="1">
    <citation type="journal article" date="2020" name="J Insects Food Feed">
        <title>The yellow mealworm (Tenebrio molitor) genome: a resource for the emerging insects as food and feed industry.</title>
        <authorList>
            <person name="Eriksson T."/>
            <person name="Andere A."/>
            <person name="Kelstrup H."/>
            <person name="Emery V."/>
            <person name="Picard C."/>
        </authorList>
    </citation>
    <scope>NUCLEOTIDE SEQUENCE</scope>
    <source>
        <strain evidence="5">Stoneville</strain>
        <tissue evidence="5">Whole head</tissue>
    </source>
</reference>
<dbReference type="AlphaFoldDB" id="A0A8J6HIK3"/>
<dbReference type="Pfam" id="PF21771">
    <property type="entry name" value="CFAP58_CC"/>
    <property type="match status" value="1"/>
</dbReference>